<dbReference type="Pfam" id="PF23138">
    <property type="entry name" value="CTLH_Armc9"/>
    <property type="match status" value="1"/>
</dbReference>
<sequence length="898" mass="90480">MGESEGLTYGPAAISERGARELLNQVIEFLQFIQFHQTVHTLVEERATKSVQLRTSLLSARTHSKDVRDRLRADMLRKFDEGRRDEFFALWHQYVPAHLLGEDLDTLKLEFHLQVYFAVYPVLPSSAVLVVAPGSAATAAPGGGHGGGCGTTSGTTPGSAHGGAGSRQQELAQRMKVFKRYLEGGRGAALALNPECLPYYALPYVAQPEQHPSFESLFHACPPPAPPAWVVQQRKRLKAFLASGAGAAGGTAAGKAAGSRAGGGVKHGGGGGGGDGNCTAAAAAGGGQVPLLYMLYEQHMRASGSGTTARCTLPGTATASVRQPPQRHQQLPPLKRGTGASTAVTTGGGRSRIPAPSAAVAAAAPPAAAAVAAACSTAGAAGEVELYGSEEGEEHTGGEEEEEEEVDEAEMEAALRSPYDCATTPATANRLHPSCNGHSTHETGDNSPHRVLDGCRHHPDHPASNGEDTNNSSRCSVALLSLRQLGLTESAVLRESVVLIEGTMGPYDDGRATAAAITAAAAAAAAADAEPLEAARDEAGGGIPPAEGVAAAGGVGVSCSGDDEGVCGPSCCGGSGGSGSLAAALLAPLDYCRLQRDLQGPDRLLAARLLQALRWRLLRSPRGGPRAAALASLVQADVLGWGAAGEGAAGGDVRAEQQQQQQLPLLLQLLVGGGGGGYGNSSLDISSNHGSTVARSGGGAPDGTDQRVEVDPRVTTELVRLLAVMSAYSAGRRYLLGLERRLGPTSPANHDSASSSSSPPAPAPGTQPSSSVTSSPLASPPRQCALPCASTASPAPSSSCCGEGAGGMSAGCGGGSRGGGGSSSTAGAPGNRETLVGALLGLLQRQTRGWLQPGSGGAPPAAASAAPGTSRSAAAAPSAAPPLPLLLPSGLLALRRLV</sequence>
<feature type="compositionally biased region" description="Basic and acidic residues" evidence="1">
    <location>
        <begin position="439"/>
        <end position="461"/>
    </location>
</feature>
<evidence type="ECO:0000313" key="4">
    <source>
        <dbReference type="Proteomes" id="UP001054857"/>
    </source>
</evidence>
<feature type="non-terminal residue" evidence="3">
    <location>
        <position position="898"/>
    </location>
</feature>
<dbReference type="GO" id="GO:0036064">
    <property type="term" value="C:ciliary basal body"/>
    <property type="evidence" value="ECO:0007669"/>
    <property type="project" value="InterPro"/>
</dbReference>
<evidence type="ECO:0000313" key="3">
    <source>
        <dbReference type="EMBL" id="GFR46142.1"/>
    </source>
</evidence>
<feature type="domain" description="ARMC9 CTLH-like" evidence="2">
    <location>
        <begin position="73"/>
        <end position="242"/>
    </location>
</feature>
<feature type="region of interest" description="Disordered" evidence="1">
    <location>
        <begin position="745"/>
        <end position="789"/>
    </location>
</feature>
<feature type="region of interest" description="Disordered" evidence="1">
    <location>
        <begin position="389"/>
        <end position="410"/>
    </location>
</feature>
<evidence type="ECO:0000259" key="2">
    <source>
        <dbReference type="Pfam" id="PF23138"/>
    </source>
</evidence>
<evidence type="ECO:0000256" key="1">
    <source>
        <dbReference type="SAM" id="MobiDB-lite"/>
    </source>
</evidence>
<dbReference type="PANTHER" id="PTHR14881:SF4">
    <property type="entry name" value="LISH DOMAIN-CONTAINING PROTEIN ARMC9"/>
    <property type="match status" value="1"/>
</dbReference>
<dbReference type="InterPro" id="IPR040369">
    <property type="entry name" value="ARMC9"/>
</dbReference>
<dbReference type="InterPro" id="IPR056327">
    <property type="entry name" value="ARMC9_CTLH-like_dom"/>
</dbReference>
<feature type="compositionally biased region" description="Polar residues" evidence="1">
    <location>
        <begin position="681"/>
        <end position="694"/>
    </location>
</feature>
<name>A0AAD3DSE2_9CHLO</name>
<accession>A0AAD3DSE2</accession>
<feature type="compositionally biased region" description="Low complexity" evidence="1">
    <location>
        <begin position="746"/>
        <end position="758"/>
    </location>
</feature>
<reference evidence="3 4" key="1">
    <citation type="journal article" date="2021" name="Sci. Rep.">
        <title>Genome sequencing of the multicellular alga Astrephomene provides insights into convergent evolution of germ-soma differentiation.</title>
        <authorList>
            <person name="Yamashita S."/>
            <person name="Yamamoto K."/>
            <person name="Matsuzaki R."/>
            <person name="Suzuki S."/>
            <person name="Yamaguchi H."/>
            <person name="Hirooka S."/>
            <person name="Minakuchi Y."/>
            <person name="Miyagishima S."/>
            <person name="Kawachi M."/>
            <person name="Toyoda A."/>
            <person name="Nozaki H."/>
        </authorList>
    </citation>
    <scope>NUCLEOTIDE SEQUENCE [LARGE SCALE GENOMIC DNA]</scope>
    <source>
        <strain evidence="3 4">NIES-4017</strain>
    </source>
</reference>
<dbReference type="PANTHER" id="PTHR14881">
    <property type="entry name" value="LISH DOMAIN-CONTAINING PROTEIN ARMC9"/>
    <property type="match status" value="1"/>
</dbReference>
<comment type="caution">
    <text evidence="3">The sequence shown here is derived from an EMBL/GenBank/DDBJ whole genome shotgun (WGS) entry which is preliminary data.</text>
</comment>
<keyword evidence="4" id="KW-1185">Reference proteome</keyword>
<feature type="region of interest" description="Disordered" evidence="1">
    <location>
        <begin position="140"/>
        <end position="168"/>
    </location>
</feature>
<feature type="region of interest" description="Disordered" evidence="1">
    <location>
        <begin position="430"/>
        <end position="472"/>
    </location>
</feature>
<feature type="compositionally biased region" description="Low complexity" evidence="1">
    <location>
        <begin position="858"/>
        <end position="878"/>
    </location>
</feature>
<dbReference type="GO" id="GO:0060271">
    <property type="term" value="P:cilium assembly"/>
    <property type="evidence" value="ECO:0007669"/>
    <property type="project" value="InterPro"/>
</dbReference>
<dbReference type="AlphaFoldDB" id="A0AAD3DSE2"/>
<feature type="compositionally biased region" description="Low complexity" evidence="1">
    <location>
        <begin position="766"/>
        <end position="789"/>
    </location>
</feature>
<feature type="region of interest" description="Disordered" evidence="1">
    <location>
        <begin position="681"/>
        <end position="710"/>
    </location>
</feature>
<protein>
    <recommendedName>
        <fullName evidence="2">ARMC9 CTLH-like domain-containing protein</fullName>
    </recommendedName>
</protein>
<dbReference type="EMBL" id="BMAR01000012">
    <property type="protein sequence ID" value="GFR46142.1"/>
    <property type="molecule type" value="Genomic_DNA"/>
</dbReference>
<feature type="region of interest" description="Disordered" evidence="1">
    <location>
        <begin position="849"/>
        <end position="880"/>
    </location>
</feature>
<proteinExistence type="predicted"/>
<organism evidence="3 4">
    <name type="scientific">Astrephomene gubernaculifera</name>
    <dbReference type="NCBI Taxonomy" id="47775"/>
    <lineage>
        <taxon>Eukaryota</taxon>
        <taxon>Viridiplantae</taxon>
        <taxon>Chlorophyta</taxon>
        <taxon>core chlorophytes</taxon>
        <taxon>Chlorophyceae</taxon>
        <taxon>CS clade</taxon>
        <taxon>Chlamydomonadales</taxon>
        <taxon>Astrephomenaceae</taxon>
        <taxon>Astrephomene</taxon>
    </lineage>
</organism>
<feature type="compositionally biased region" description="Low complexity" evidence="1">
    <location>
        <begin position="322"/>
        <end position="352"/>
    </location>
</feature>
<dbReference type="Proteomes" id="UP001054857">
    <property type="component" value="Unassembled WGS sequence"/>
</dbReference>
<dbReference type="GO" id="GO:0097542">
    <property type="term" value="C:ciliary tip"/>
    <property type="evidence" value="ECO:0007669"/>
    <property type="project" value="TreeGrafter"/>
</dbReference>
<gene>
    <name evidence="3" type="ORF">Agub_g7668</name>
</gene>
<dbReference type="GO" id="GO:0005814">
    <property type="term" value="C:centriole"/>
    <property type="evidence" value="ECO:0007669"/>
    <property type="project" value="TreeGrafter"/>
</dbReference>
<feature type="compositionally biased region" description="Gly residues" evidence="1">
    <location>
        <begin position="141"/>
        <end position="151"/>
    </location>
</feature>
<feature type="region of interest" description="Disordered" evidence="1">
    <location>
        <begin position="316"/>
        <end position="352"/>
    </location>
</feature>